<gene>
    <name evidence="2" type="ORF">D4A92_00450</name>
</gene>
<sequence>MSEDLVGELMTTLGDEGFFALVEAHAGMRLYVPADPGRSELPQTIGFDHAARLSKLYPGGYIKVPLAREFRALRYREAGLGNRDIARRLGLTESGVERLIRRARSANPGRGEKPADPRQMDLF</sequence>
<evidence type="ECO:0000256" key="1">
    <source>
        <dbReference type="SAM" id="MobiDB-lite"/>
    </source>
</evidence>
<protein>
    <submittedName>
        <fullName evidence="2">Uncharacterized protein</fullName>
    </submittedName>
</protein>
<proteinExistence type="predicted"/>
<name>A0ABX7EP51_9HYPH</name>
<reference evidence="2 3" key="1">
    <citation type="submission" date="2018-09" db="EMBL/GenBank/DDBJ databases">
        <title>Rhizobium sp. MAE2-X.</title>
        <authorList>
            <person name="Lee Y."/>
            <person name="Jeon C.O."/>
        </authorList>
    </citation>
    <scope>NUCLEOTIDE SEQUENCE [LARGE SCALE GENOMIC DNA]</scope>
    <source>
        <strain evidence="2 3">MAE2-X</strain>
    </source>
</reference>
<dbReference type="EMBL" id="CP032405">
    <property type="protein sequence ID" value="QRF50023.1"/>
    <property type="molecule type" value="Genomic_DNA"/>
</dbReference>
<dbReference type="RefSeq" id="WP_203017378.1">
    <property type="nucleotide sequence ID" value="NZ_CP032405.1"/>
</dbReference>
<feature type="region of interest" description="Disordered" evidence="1">
    <location>
        <begin position="100"/>
        <end position="123"/>
    </location>
</feature>
<organism evidence="2 3">
    <name type="scientific">Rhizobium rosettiformans</name>
    <dbReference type="NCBI Taxonomy" id="1368430"/>
    <lineage>
        <taxon>Bacteria</taxon>
        <taxon>Pseudomonadati</taxon>
        <taxon>Pseudomonadota</taxon>
        <taxon>Alphaproteobacteria</taxon>
        <taxon>Hyphomicrobiales</taxon>
        <taxon>Rhizobiaceae</taxon>
        <taxon>Rhizobium/Agrobacterium group</taxon>
        <taxon>Rhizobium</taxon>
    </lineage>
</organism>
<accession>A0ABX7EP51</accession>
<dbReference type="Proteomes" id="UP000596351">
    <property type="component" value="Chromosome"/>
</dbReference>
<evidence type="ECO:0000313" key="2">
    <source>
        <dbReference type="EMBL" id="QRF50023.1"/>
    </source>
</evidence>
<evidence type="ECO:0000313" key="3">
    <source>
        <dbReference type="Proteomes" id="UP000596351"/>
    </source>
</evidence>
<keyword evidence="3" id="KW-1185">Reference proteome</keyword>
<feature type="compositionally biased region" description="Basic and acidic residues" evidence="1">
    <location>
        <begin position="110"/>
        <end position="123"/>
    </location>
</feature>